<accession>A0ABU1LH17</accession>
<dbReference type="EMBL" id="JAVDQS010000008">
    <property type="protein sequence ID" value="MDR6406016.1"/>
    <property type="molecule type" value="Genomic_DNA"/>
</dbReference>
<evidence type="ECO:0000313" key="1">
    <source>
        <dbReference type="EMBL" id="MDR6406016.1"/>
    </source>
</evidence>
<dbReference type="Proteomes" id="UP001184853">
    <property type="component" value="Unassembled WGS sequence"/>
</dbReference>
<organism evidence="1 2">
    <name type="scientific">Chryseobacterium geocarposphaerae</name>
    <dbReference type="NCBI Taxonomy" id="1416776"/>
    <lineage>
        <taxon>Bacteria</taxon>
        <taxon>Pseudomonadati</taxon>
        <taxon>Bacteroidota</taxon>
        <taxon>Flavobacteriia</taxon>
        <taxon>Flavobacteriales</taxon>
        <taxon>Weeksellaceae</taxon>
        <taxon>Chryseobacterium group</taxon>
        <taxon>Chryseobacterium</taxon>
    </lineage>
</organism>
<protein>
    <submittedName>
        <fullName evidence="1">Uncharacterized protein</fullName>
    </submittedName>
</protein>
<name>A0ABU1LH17_9FLAO</name>
<reference evidence="1 2" key="1">
    <citation type="submission" date="2023-07" db="EMBL/GenBank/DDBJ databases">
        <title>Sorghum-associated microbial communities from plants grown in Nebraska, USA.</title>
        <authorList>
            <person name="Schachtman D."/>
        </authorList>
    </citation>
    <scope>NUCLEOTIDE SEQUENCE [LARGE SCALE GENOMIC DNA]</scope>
    <source>
        <strain evidence="1 2">DS1709</strain>
    </source>
</reference>
<sequence>MKKFLLICLLFNFILGISQEKKISFEKEINYKIIDKNKTDVFLKTFASNTGEFLTKVNIKSFPMYFFTDALGTSAVGLEMNNRLDGSNALFASMFGVGNYGYNDAKEEYVLESKKLGTKETILGVPCSHYLINFKLKDDERKDKEAFKVCIDEKSGYNNLPVLKGLIKFFDRKTIFKNSDLKGFILKGGPEKSYDKDYFVATSMKDSKEFVYFDHKKAMVEQQRKHDSIAIAYKKEEEEYAKMDSVYASSDSAAVVADATYPPSIAPYGEEVYYIPDYVSEYQKNNSEDGSLAIANLPNETLWKGLPKHCKNLEKDIPAFNNKELKGHLKNYVGQVCDMYLTQTTNHTVGVKITLDEIRREVLYLSEIQDKLDPSDKKKLNIYLKNLD</sequence>
<proteinExistence type="predicted"/>
<evidence type="ECO:0000313" key="2">
    <source>
        <dbReference type="Proteomes" id="UP001184853"/>
    </source>
</evidence>
<keyword evidence="2" id="KW-1185">Reference proteome</keyword>
<dbReference type="RefSeq" id="WP_115982273.1">
    <property type="nucleotide sequence ID" value="NZ_JAVDQS010000008.1"/>
</dbReference>
<comment type="caution">
    <text evidence="1">The sequence shown here is derived from an EMBL/GenBank/DDBJ whole genome shotgun (WGS) entry which is preliminary data.</text>
</comment>
<gene>
    <name evidence="1" type="ORF">J2781_002960</name>
</gene>